<keyword evidence="3" id="KW-1185">Reference proteome</keyword>
<comment type="caution">
    <text evidence="2">The sequence shown here is derived from an EMBL/GenBank/DDBJ whole genome shotgun (WGS) entry which is preliminary data.</text>
</comment>
<organism evidence="2 3">
    <name type="scientific">Smittium culicis</name>
    <dbReference type="NCBI Taxonomy" id="133412"/>
    <lineage>
        <taxon>Eukaryota</taxon>
        <taxon>Fungi</taxon>
        <taxon>Fungi incertae sedis</taxon>
        <taxon>Zoopagomycota</taxon>
        <taxon>Kickxellomycotina</taxon>
        <taxon>Harpellomycetes</taxon>
        <taxon>Harpellales</taxon>
        <taxon>Legeriomycetaceae</taxon>
        <taxon>Smittium</taxon>
    </lineage>
</organism>
<feature type="region of interest" description="Disordered" evidence="1">
    <location>
        <begin position="1"/>
        <end position="22"/>
    </location>
</feature>
<evidence type="ECO:0000256" key="1">
    <source>
        <dbReference type="SAM" id="MobiDB-lite"/>
    </source>
</evidence>
<accession>A0A1R1X0P5</accession>
<sequence length="214" mass="23269">AKDPEAEIKADHTAEKNEALKNAGMSQPILAKENIAVPTANKVDAPITAAKPAIIADSKNRNDALQTPTKPAKDRKIAVPSDNLKIIHPSAAGKKIDLKGAIAAAISTNNIPLESSDIDVDITGESNNSNSSGMDIESSDIELKKEPNSSQEVNLTQYSGYNEYKKVYDDFRRSRIDKTDFEAYNASRFGPPPPPDLSRYQIPGNPKDNPELYH</sequence>
<reference evidence="3" key="1">
    <citation type="submission" date="2017-01" db="EMBL/GenBank/DDBJ databases">
        <authorList>
            <person name="Wang Y."/>
            <person name="White M."/>
            <person name="Kvist S."/>
            <person name="Moncalvo J.-M."/>
        </authorList>
    </citation>
    <scope>NUCLEOTIDE SEQUENCE [LARGE SCALE GENOMIC DNA]</scope>
    <source>
        <strain evidence="3">ID-206-W2</strain>
    </source>
</reference>
<proteinExistence type="predicted"/>
<dbReference type="EMBL" id="LSSM01007460">
    <property type="protein sequence ID" value="OMJ08184.1"/>
    <property type="molecule type" value="Genomic_DNA"/>
</dbReference>
<feature type="non-terminal residue" evidence="2">
    <location>
        <position position="1"/>
    </location>
</feature>
<gene>
    <name evidence="2" type="ORF">AYI69_g11166</name>
</gene>
<dbReference type="AlphaFoldDB" id="A0A1R1X0P5"/>
<dbReference type="Proteomes" id="UP000187429">
    <property type="component" value="Unassembled WGS sequence"/>
</dbReference>
<feature type="region of interest" description="Disordered" evidence="1">
    <location>
        <begin position="122"/>
        <end position="154"/>
    </location>
</feature>
<feature type="compositionally biased region" description="Basic and acidic residues" evidence="1">
    <location>
        <begin position="1"/>
        <end position="19"/>
    </location>
</feature>
<name>A0A1R1X0P5_9FUNG</name>
<feature type="compositionally biased region" description="Polar residues" evidence="1">
    <location>
        <begin position="124"/>
        <end position="133"/>
    </location>
</feature>
<feature type="region of interest" description="Disordered" evidence="1">
    <location>
        <begin position="182"/>
        <end position="214"/>
    </location>
</feature>
<evidence type="ECO:0000313" key="3">
    <source>
        <dbReference type="Proteomes" id="UP000187429"/>
    </source>
</evidence>
<evidence type="ECO:0000313" key="2">
    <source>
        <dbReference type="EMBL" id="OMJ08184.1"/>
    </source>
</evidence>
<dbReference type="OrthoDB" id="10338861at2759"/>
<protein>
    <submittedName>
        <fullName evidence="2">Uncharacterized protein</fullName>
    </submittedName>
</protein>